<evidence type="ECO:0000313" key="5">
    <source>
        <dbReference type="EMBL" id="GCF95296.1"/>
    </source>
</evidence>
<dbReference type="SUPFAM" id="SSF46689">
    <property type="entry name" value="Homeodomain-like"/>
    <property type="match status" value="1"/>
</dbReference>
<dbReference type="PROSITE" id="PS00041">
    <property type="entry name" value="HTH_ARAC_FAMILY_1"/>
    <property type="match status" value="1"/>
</dbReference>
<dbReference type="OrthoDB" id="9816335at2"/>
<keyword evidence="1" id="KW-0805">Transcription regulation</keyword>
<protein>
    <submittedName>
        <fullName evidence="5">AraC family transcriptional regulator</fullName>
    </submittedName>
</protein>
<dbReference type="SUPFAM" id="SSF51215">
    <property type="entry name" value="Regulatory protein AraC"/>
    <property type="match status" value="1"/>
</dbReference>
<keyword evidence="2" id="KW-0238">DNA-binding</keyword>
<sequence>MKKIESYFLPLDELERQQRKTGIWCDEFEEEKDYPDHNYLKIQNKLFMENKTIIIRKHRRFAHYPLHSHHFMEFNYMLQGESKQLVNGEKLVLKEKQVLLLDCHSQHELFPLGENDLLINFLFKTSDINLSAFKQIDIENTGVTYDFLLNTVLDSEYHENHLLLDLTDHPEIHLTFEQMIREFFSETRLSNQVLTAFSQVLFLQLSQVYHAQLSTIYHSNTSTVTILKVLQRIEENAKELSLQSLATELGYNRNYLSNLIKKETGKTFKQLIIEQRLHEAHHLLLTTKVPIEVISEYVGFSNKTQFYQKFKHYFNETPQRVRDMK</sequence>
<evidence type="ECO:0000256" key="3">
    <source>
        <dbReference type="ARBA" id="ARBA00023163"/>
    </source>
</evidence>
<dbReference type="Pfam" id="PF02311">
    <property type="entry name" value="AraC_binding"/>
    <property type="match status" value="1"/>
</dbReference>
<dbReference type="Pfam" id="PF12833">
    <property type="entry name" value="HTH_18"/>
    <property type="match status" value="1"/>
</dbReference>
<name>A0A4P5PC04_9ENTE</name>
<keyword evidence="6" id="KW-1185">Reference proteome</keyword>
<feature type="domain" description="HTH araC/xylS-type" evidence="4">
    <location>
        <begin position="227"/>
        <end position="324"/>
    </location>
</feature>
<accession>A0A4P5PC04</accession>
<keyword evidence="3" id="KW-0804">Transcription</keyword>
<dbReference type="SMART" id="SM00342">
    <property type="entry name" value="HTH_ARAC"/>
    <property type="match status" value="1"/>
</dbReference>
<organism evidence="5 6">
    <name type="scientific">Enterococcus florum</name>
    <dbReference type="NCBI Taxonomy" id="2480627"/>
    <lineage>
        <taxon>Bacteria</taxon>
        <taxon>Bacillati</taxon>
        <taxon>Bacillota</taxon>
        <taxon>Bacilli</taxon>
        <taxon>Lactobacillales</taxon>
        <taxon>Enterococcaceae</taxon>
        <taxon>Enterococcus</taxon>
    </lineage>
</organism>
<evidence type="ECO:0000313" key="6">
    <source>
        <dbReference type="Proteomes" id="UP000290567"/>
    </source>
</evidence>
<dbReference type="InterPro" id="IPR009057">
    <property type="entry name" value="Homeodomain-like_sf"/>
</dbReference>
<dbReference type="InterPro" id="IPR014710">
    <property type="entry name" value="RmlC-like_jellyroll"/>
</dbReference>
<dbReference type="InterPro" id="IPR003313">
    <property type="entry name" value="AraC-bd"/>
</dbReference>
<dbReference type="Gene3D" id="2.60.120.10">
    <property type="entry name" value="Jelly Rolls"/>
    <property type="match status" value="1"/>
</dbReference>
<gene>
    <name evidence="5" type="ORF">NRIC_31870</name>
</gene>
<dbReference type="RefSeq" id="WP_146623695.1">
    <property type="nucleotide sequence ID" value="NZ_BJCC01000031.1"/>
</dbReference>
<reference evidence="6" key="1">
    <citation type="submission" date="2019-02" db="EMBL/GenBank/DDBJ databases">
        <title>Draft genome sequence of Enterococcus sp. Gos25-1.</title>
        <authorList>
            <person name="Tanaka N."/>
            <person name="Shiwa Y."/>
            <person name="Fujita N."/>
        </authorList>
    </citation>
    <scope>NUCLEOTIDE SEQUENCE [LARGE SCALE GENOMIC DNA]</scope>
    <source>
        <strain evidence="6">Gos25-1</strain>
    </source>
</reference>
<dbReference type="EMBL" id="BJCC01000031">
    <property type="protein sequence ID" value="GCF95296.1"/>
    <property type="molecule type" value="Genomic_DNA"/>
</dbReference>
<dbReference type="Proteomes" id="UP000290567">
    <property type="component" value="Unassembled WGS sequence"/>
</dbReference>
<comment type="caution">
    <text evidence="5">The sequence shown here is derived from an EMBL/GenBank/DDBJ whole genome shotgun (WGS) entry which is preliminary data.</text>
</comment>
<dbReference type="GO" id="GO:0003700">
    <property type="term" value="F:DNA-binding transcription factor activity"/>
    <property type="evidence" value="ECO:0007669"/>
    <property type="project" value="InterPro"/>
</dbReference>
<dbReference type="PROSITE" id="PS01124">
    <property type="entry name" value="HTH_ARAC_FAMILY_2"/>
    <property type="match status" value="1"/>
</dbReference>
<proteinExistence type="predicted"/>
<dbReference type="PANTHER" id="PTHR43280">
    <property type="entry name" value="ARAC-FAMILY TRANSCRIPTIONAL REGULATOR"/>
    <property type="match status" value="1"/>
</dbReference>
<dbReference type="InterPro" id="IPR018060">
    <property type="entry name" value="HTH_AraC"/>
</dbReference>
<evidence type="ECO:0000259" key="4">
    <source>
        <dbReference type="PROSITE" id="PS01124"/>
    </source>
</evidence>
<evidence type="ECO:0000256" key="1">
    <source>
        <dbReference type="ARBA" id="ARBA00023015"/>
    </source>
</evidence>
<dbReference type="AlphaFoldDB" id="A0A4P5PC04"/>
<dbReference type="Gene3D" id="1.10.10.60">
    <property type="entry name" value="Homeodomain-like"/>
    <property type="match status" value="2"/>
</dbReference>
<dbReference type="PANTHER" id="PTHR43280:SF28">
    <property type="entry name" value="HTH-TYPE TRANSCRIPTIONAL ACTIVATOR RHAS"/>
    <property type="match status" value="1"/>
</dbReference>
<evidence type="ECO:0000256" key="2">
    <source>
        <dbReference type="ARBA" id="ARBA00023125"/>
    </source>
</evidence>
<dbReference type="InterPro" id="IPR037923">
    <property type="entry name" value="HTH-like"/>
</dbReference>
<dbReference type="GO" id="GO:0043565">
    <property type="term" value="F:sequence-specific DNA binding"/>
    <property type="evidence" value="ECO:0007669"/>
    <property type="project" value="InterPro"/>
</dbReference>
<dbReference type="InterPro" id="IPR018062">
    <property type="entry name" value="HTH_AraC-typ_CS"/>
</dbReference>